<dbReference type="Proteomes" id="UP001297600">
    <property type="component" value="Unassembled WGS sequence"/>
</dbReference>
<feature type="transmembrane region" description="Helical" evidence="2">
    <location>
        <begin position="51"/>
        <end position="71"/>
    </location>
</feature>
<keyword evidence="2" id="KW-0812">Transmembrane</keyword>
<evidence type="ECO:0000313" key="4">
    <source>
        <dbReference type="Proteomes" id="UP001297600"/>
    </source>
</evidence>
<proteinExistence type="predicted"/>
<dbReference type="RefSeq" id="WP_237980513.1">
    <property type="nucleotide sequence ID" value="NZ_JAKNCT010000015.1"/>
</dbReference>
<evidence type="ECO:0000256" key="1">
    <source>
        <dbReference type="SAM" id="Coils"/>
    </source>
</evidence>
<keyword evidence="2" id="KW-1133">Transmembrane helix</keyword>
<dbReference type="EMBL" id="JAKNCT010000015">
    <property type="protein sequence ID" value="MCG5031885.1"/>
    <property type="molecule type" value="Genomic_DNA"/>
</dbReference>
<keyword evidence="2" id="KW-0472">Membrane</keyword>
<organism evidence="3 4">
    <name type="scientific">Mesosutterella porci</name>
    <dbReference type="NCBI Taxonomy" id="2915351"/>
    <lineage>
        <taxon>Bacteria</taxon>
        <taxon>Pseudomonadati</taxon>
        <taxon>Pseudomonadota</taxon>
        <taxon>Betaproteobacteria</taxon>
        <taxon>Burkholderiales</taxon>
        <taxon>Sutterellaceae</taxon>
        <taxon>Mesosutterella</taxon>
    </lineage>
</organism>
<name>A0ABS9MTD1_9BURK</name>
<reference evidence="3 4" key="1">
    <citation type="submission" date="2022-02" db="EMBL/GenBank/DDBJ databases">
        <title>Mesosutterella porci, a novel member of the family Sutterellaceae from pig feces.</title>
        <authorList>
            <person name="Wylensek D."/>
            <person name="Clavel T."/>
        </authorList>
    </citation>
    <scope>NUCLEOTIDE SEQUENCE [LARGE SCALE GENOMIC DNA]</scope>
    <source>
        <strain evidence="4">oilRF-744-wt-GAM-9</strain>
    </source>
</reference>
<feature type="coiled-coil region" evidence="1">
    <location>
        <begin position="5"/>
        <end position="48"/>
    </location>
</feature>
<protein>
    <submittedName>
        <fullName evidence="3">Uncharacterized protein</fullName>
    </submittedName>
</protein>
<gene>
    <name evidence="3" type="ORF">MAF45_10605</name>
</gene>
<evidence type="ECO:0000313" key="3">
    <source>
        <dbReference type="EMBL" id="MCG5031885.1"/>
    </source>
</evidence>
<keyword evidence="1" id="KW-0175">Coiled coil</keyword>
<sequence>MTVLNIDIEKELNDLSSRLAIVEKDLQAKEYREQKTIEEQAKRSERRQSTFVGFLWGLCLGLGVMLVLFWAKKTGI</sequence>
<evidence type="ECO:0000256" key="2">
    <source>
        <dbReference type="SAM" id="Phobius"/>
    </source>
</evidence>
<comment type="caution">
    <text evidence="3">The sequence shown here is derived from an EMBL/GenBank/DDBJ whole genome shotgun (WGS) entry which is preliminary data.</text>
</comment>
<keyword evidence="4" id="KW-1185">Reference proteome</keyword>
<accession>A0ABS9MTD1</accession>